<proteinExistence type="predicted"/>
<organism evidence="1 2">
    <name type="scientific">Streptomyces plicatus</name>
    <dbReference type="NCBI Taxonomy" id="1922"/>
    <lineage>
        <taxon>Bacteria</taxon>
        <taxon>Bacillati</taxon>
        <taxon>Actinomycetota</taxon>
        <taxon>Actinomycetes</taxon>
        <taxon>Kitasatosporales</taxon>
        <taxon>Streptomycetaceae</taxon>
        <taxon>Streptomyces</taxon>
        <taxon>Streptomyces rochei group</taxon>
    </lineage>
</organism>
<dbReference type="Proteomes" id="UP001596321">
    <property type="component" value="Unassembled WGS sequence"/>
</dbReference>
<evidence type="ECO:0000313" key="2">
    <source>
        <dbReference type="Proteomes" id="UP001596321"/>
    </source>
</evidence>
<name>A0ABW1Y503_STRPL</name>
<protein>
    <submittedName>
        <fullName evidence="1">DUF6207 family protein</fullName>
    </submittedName>
</protein>
<sequence>MEAINEVHLSEPGLIVVDIAAADDETAFAFHTELATRWATTSVERTTHEPGQPGVRLRCYLDMRQPFNPPGHPDDPW</sequence>
<dbReference type="Pfam" id="PF19711">
    <property type="entry name" value="DUF6207"/>
    <property type="match status" value="1"/>
</dbReference>
<dbReference type="EMBL" id="JBHSUW010000001">
    <property type="protein sequence ID" value="MFC6505377.1"/>
    <property type="molecule type" value="Genomic_DNA"/>
</dbReference>
<dbReference type="InterPro" id="IPR045775">
    <property type="entry name" value="DUF6207"/>
</dbReference>
<keyword evidence="2" id="KW-1185">Reference proteome</keyword>
<accession>A0ABW1Y503</accession>
<dbReference type="RefSeq" id="WP_176603869.1">
    <property type="nucleotide sequence ID" value="NZ_BMUJ01000018.1"/>
</dbReference>
<evidence type="ECO:0000313" key="1">
    <source>
        <dbReference type="EMBL" id="MFC6505377.1"/>
    </source>
</evidence>
<reference evidence="2" key="1">
    <citation type="journal article" date="2019" name="Int. J. Syst. Evol. Microbiol.">
        <title>The Global Catalogue of Microorganisms (GCM) 10K type strain sequencing project: providing services to taxonomists for standard genome sequencing and annotation.</title>
        <authorList>
            <consortium name="The Broad Institute Genomics Platform"/>
            <consortium name="The Broad Institute Genome Sequencing Center for Infectious Disease"/>
            <person name="Wu L."/>
            <person name="Ma J."/>
        </authorList>
    </citation>
    <scope>NUCLEOTIDE SEQUENCE [LARGE SCALE GENOMIC DNA]</scope>
    <source>
        <strain evidence="2">JCM 4504</strain>
    </source>
</reference>
<comment type="caution">
    <text evidence="1">The sequence shown here is derived from an EMBL/GenBank/DDBJ whole genome shotgun (WGS) entry which is preliminary data.</text>
</comment>
<gene>
    <name evidence="1" type="ORF">ACFQFF_28825</name>
</gene>